<reference evidence="3" key="2">
    <citation type="journal article" date="2013" name="Nat. Commun.">
        <title>Genome of the Chinese tree shrew.</title>
        <authorList>
            <person name="Fan Y."/>
            <person name="Huang Z.Y."/>
            <person name="Cao C.C."/>
            <person name="Chen C.S."/>
            <person name="Chen Y.X."/>
            <person name="Fan D.D."/>
            <person name="He J."/>
            <person name="Hou H.L."/>
            <person name="Hu L."/>
            <person name="Hu X.T."/>
            <person name="Jiang X.T."/>
            <person name="Lai R."/>
            <person name="Lang Y.S."/>
            <person name="Liang B."/>
            <person name="Liao S.G."/>
            <person name="Mu D."/>
            <person name="Ma Y.Y."/>
            <person name="Niu Y.Y."/>
            <person name="Sun X.Q."/>
            <person name="Xia J.Q."/>
            <person name="Xiao J."/>
            <person name="Xiong Z.Q."/>
            <person name="Xu L."/>
            <person name="Yang L."/>
            <person name="Zhang Y."/>
            <person name="Zhao W."/>
            <person name="Zhao X.D."/>
            <person name="Zheng Y.T."/>
            <person name="Zhou J.M."/>
            <person name="Zhu Y.B."/>
            <person name="Zhang G.J."/>
            <person name="Wang J."/>
            <person name="Yao Y.G."/>
        </authorList>
    </citation>
    <scope>NUCLEOTIDE SEQUENCE [LARGE SCALE GENOMIC DNA]</scope>
</reference>
<gene>
    <name evidence="2" type="ORF">TREES_T100010103</name>
</gene>
<organism evidence="2 3">
    <name type="scientific">Tupaia chinensis</name>
    <name type="common">Chinese tree shrew</name>
    <name type="synonym">Tupaia belangeri chinensis</name>
    <dbReference type="NCBI Taxonomy" id="246437"/>
    <lineage>
        <taxon>Eukaryota</taxon>
        <taxon>Metazoa</taxon>
        <taxon>Chordata</taxon>
        <taxon>Craniata</taxon>
        <taxon>Vertebrata</taxon>
        <taxon>Euteleostomi</taxon>
        <taxon>Mammalia</taxon>
        <taxon>Eutheria</taxon>
        <taxon>Euarchontoglires</taxon>
        <taxon>Scandentia</taxon>
        <taxon>Tupaiidae</taxon>
        <taxon>Tupaia</taxon>
    </lineage>
</organism>
<feature type="region of interest" description="Disordered" evidence="1">
    <location>
        <begin position="1"/>
        <end position="23"/>
    </location>
</feature>
<dbReference type="Proteomes" id="UP000011518">
    <property type="component" value="Unassembled WGS sequence"/>
</dbReference>
<evidence type="ECO:0000313" key="2">
    <source>
        <dbReference type="EMBL" id="ELW48003.1"/>
    </source>
</evidence>
<dbReference type="AlphaFoldDB" id="L9JCF0"/>
<feature type="compositionally biased region" description="Pro residues" evidence="1">
    <location>
        <begin position="74"/>
        <end position="87"/>
    </location>
</feature>
<sequence length="167" mass="18415">MAKSGEQRACPQSIVSQVQSESSLALAGMIKPRTCLQERLKHRWTGRVGGGPRKHLGTLPEADPTSPACNLLPTPQPQVGPPPPPVKGKPANDVLEMKEQERLGSFCGQREDTPQGFLETRLQLEESEPQRKERQCSASLDDAMGLMDQFSVWSSCTKTFLFRTLTL</sequence>
<protein>
    <submittedName>
        <fullName evidence="2">Uncharacterized protein</fullName>
    </submittedName>
</protein>
<accession>L9JCF0</accession>
<dbReference type="EMBL" id="KB321078">
    <property type="protein sequence ID" value="ELW48003.1"/>
    <property type="molecule type" value="Genomic_DNA"/>
</dbReference>
<feature type="compositionally biased region" description="Low complexity" evidence="1">
    <location>
        <begin position="12"/>
        <end position="23"/>
    </location>
</feature>
<proteinExistence type="predicted"/>
<evidence type="ECO:0000256" key="1">
    <source>
        <dbReference type="SAM" id="MobiDB-lite"/>
    </source>
</evidence>
<reference evidence="3" key="1">
    <citation type="submission" date="2012-07" db="EMBL/GenBank/DDBJ databases">
        <title>Genome of the Chinese tree shrew, a rising model animal genetically related to primates.</title>
        <authorList>
            <person name="Zhang G."/>
            <person name="Fan Y."/>
            <person name="Yao Y."/>
            <person name="Huang Z."/>
        </authorList>
    </citation>
    <scope>NUCLEOTIDE SEQUENCE [LARGE SCALE GENOMIC DNA]</scope>
</reference>
<keyword evidence="3" id="KW-1185">Reference proteome</keyword>
<name>L9JCF0_TUPCH</name>
<feature type="region of interest" description="Disordered" evidence="1">
    <location>
        <begin position="45"/>
        <end position="91"/>
    </location>
</feature>
<evidence type="ECO:0000313" key="3">
    <source>
        <dbReference type="Proteomes" id="UP000011518"/>
    </source>
</evidence>
<dbReference type="InParanoid" id="L9JCF0"/>